<dbReference type="SUPFAM" id="SSF52540">
    <property type="entry name" value="P-loop containing nucleoside triphosphate hydrolases"/>
    <property type="match status" value="1"/>
</dbReference>
<feature type="region of interest" description="Disordered" evidence="3">
    <location>
        <begin position="243"/>
        <end position="282"/>
    </location>
</feature>
<dbReference type="Gene3D" id="3.80.10.10">
    <property type="entry name" value="Ribonuclease Inhibitor"/>
    <property type="match status" value="4"/>
</dbReference>
<sequence>MPPGDAEMSSEDDSGAEDEGQDDMPASNLPPAASAGSACSKNPEPVQSTKRPSRVQSLLHRLFRRGRQSKKDECPDGEVTSQEKVDDSSRVSPRHHQTPGVSQVMSSAKKPSSRLQSVLRKVRGKRDCRSDMPQVSDQCKVPPGNDEPMNQGEEPNRLPTTKDLLKSSQPGPPDRFGMPQHVQVSSKHVCRVENVNVSGDENPCFFGPIIEPTFNVTVVSAPKDQGQDKPVTKPPYSLEAILENQHVSQEDPTRRQDGKLPTPEVLSPSGKPNTQPLPHGEGSVASKIQEAALAEAAADQCEAALRSWYTSTGSYVQMIPWVDDDTKHIMDIYTNLQLVGVGKEGKIKSYKGIFLVETREGVVIRRIILNGLAGVGKSTLIDKVTYDWAMKFVRVLRKFKLVFALKMHSLEQSSELIDAVFAQLLDRDTPIDRHALTSYINANPEKVLILLDGFDEFMTTNLNEHAFGSILNILTRKECRDSCVVVSTRSSHFNRLANNLLVRKPFTHVKVLGFSAEDVEEYVRKFYIDEEPEKARQLFERIQSSDVLLDLARSPMLLLLMCVLWREDSCLPETMFRLYSEALRYIFKRKADTSPDEVSRVVIEIGKIAFHGLISPVQLLSFDESEFERTVLSMAIKVGLVTSQRVLEGLIIQNSIQFMHMTFQEFCAAQYFQSLLTTDPKEFQKILEKLERTIKNHPAGFECLLRFCCGDNEACANHVIKVLRNPASDSALKLALVCFFESQSKSLPCQNLVNEVLTKAVCIEDCNSDGVNAYMWFVKQIMDQSQGRSNAILGSVEELAICRCNLQRWDASLTYCIQGLTHLSILILKACSLTEGNMQHIASSLGNAANLTVLDLSGNECLGGSLPSWVSHLQALKKLEKLKLEDCHLNRRDVRCLAATVGHMGNLQDCTVQTDVHRHSPKDDLVWPTNPLVSRTCTETSGIRLEMIECSLTGTDMTDIVEAMTKRSDLAELILSRNKGLSGSAALWFNPLKHQKCLEQVVLSDCSLVDTDIEHIAESVSEMPGMAELDLSQNNLGGLGASWAPHMQVMKHLQKLSLKYCSLTGDDAKLLAISLSSLANFVMLDLSFNESLGGSAGMWAPYFDQMRSLQQLYLRQCALTSKDVKHIAVPLSNMANCMELHLSSNEQLSKHAVTWAPHVRSMQHLKILVLLGCNLNKQDLKHLAASFGDMPNLVDCSVKSAYLSGRFLVQPTDTGISLDLSQRSLTGKDLASILGAVSKRNDLVEFMLSGNDSLSGSAELWSPYLKQLKHLERLELHHCSLQRTDMEHIAAILKDMASLIKLDLSLNDTMGGLCKLWSPHLKQMKHLQMLDLSSCALTGDDIKHIASSMCDIPNLTELKLSHNGPLGGTVSSWAASVQLLSHLETLDLDDCNIKRQKFKYIAASIGHMANLTNCSVRSNYMGSRFQCLIQPISSGIQVYLSERSLTGTDLADILEGLGARDDLVELSLVGNNALGNSAILWSRQLKQLKHLAVLVLNRCSLRGSDIEHIALSLSDMPALRVLELAGNAALGGVCGTWALYLRHVQHIQKLHLGSCSLKFDDMKHIAEACSMMPELSALDLSGNEALSGCAVVWAPFLNQLQQLRQLDLQECSLTGEDRQHVCLSVNDFTNCSY</sequence>
<accession>A0A913YXX9</accession>
<dbReference type="Proteomes" id="UP000887568">
    <property type="component" value="Unplaced"/>
</dbReference>
<dbReference type="PRINTS" id="PR00364">
    <property type="entry name" value="DISEASERSIST"/>
</dbReference>
<dbReference type="InterPro" id="IPR001611">
    <property type="entry name" value="Leu-rich_rpt"/>
</dbReference>
<dbReference type="InterPro" id="IPR007111">
    <property type="entry name" value="NACHT_NTPase"/>
</dbReference>
<feature type="compositionally biased region" description="Basic and acidic residues" evidence="3">
    <location>
        <begin position="248"/>
        <end position="258"/>
    </location>
</feature>
<dbReference type="OMA" id="WSKEYNP"/>
<feature type="domain" description="NACHT" evidence="4">
    <location>
        <begin position="365"/>
        <end position="567"/>
    </location>
</feature>
<dbReference type="PANTHER" id="PTHR46312">
    <property type="entry name" value="NACHT DOMAIN-CONTAINING PROTEIN"/>
    <property type="match status" value="1"/>
</dbReference>
<dbReference type="SUPFAM" id="SSF52047">
    <property type="entry name" value="RNI-like"/>
    <property type="match status" value="3"/>
</dbReference>
<dbReference type="Gene3D" id="3.40.50.300">
    <property type="entry name" value="P-loop containing nucleotide triphosphate hydrolases"/>
    <property type="match status" value="1"/>
</dbReference>
<dbReference type="PANTHER" id="PTHR46312:SF2">
    <property type="entry name" value="NUCLEOTIDE-BINDING OLIGOMERIZATION DOMAIN-CONTAINING PROTEIN 2-LIKE"/>
    <property type="match status" value="1"/>
</dbReference>
<evidence type="ECO:0000256" key="1">
    <source>
        <dbReference type="ARBA" id="ARBA00022741"/>
    </source>
</evidence>
<feature type="compositionally biased region" description="Polar residues" evidence="3">
    <location>
        <begin position="99"/>
        <end position="116"/>
    </location>
</feature>
<evidence type="ECO:0000256" key="3">
    <source>
        <dbReference type="SAM" id="MobiDB-lite"/>
    </source>
</evidence>
<dbReference type="GeneID" id="119718871"/>
<evidence type="ECO:0000313" key="6">
    <source>
        <dbReference type="Proteomes" id="UP000887568"/>
    </source>
</evidence>
<dbReference type="SMART" id="SM00368">
    <property type="entry name" value="LRR_RI"/>
    <property type="match status" value="12"/>
</dbReference>
<dbReference type="GO" id="GO:0005524">
    <property type="term" value="F:ATP binding"/>
    <property type="evidence" value="ECO:0007669"/>
    <property type="project" value="UniProtKB-KW"/>
</dbReference>
<dbReference type="PROSITE" id="PS50837">
    <property type="entry name" value="NACHT"/>
    <property type="match status" value="1"/>
</dbReference>
<keyword evidence="1" id="KW-0547">Nucleotide-binding</keyword>
<dbReference type="InterPro" id="IPR027417">
    <property type="entry name" value="P-loop_NTPase"/>
</dbReference>
<dbReference type="EnsemblMetazoa" id="XM_038188293.1">
    <property type="protein sequence ID" value="XP_038044221.1"/>
    <property type="gene ID" value="LOC119718871"/>
</dbReference>
<dbReference type="RefSeq" id="XP_038044221.1">
    <property type="nucleotide sequence ID" value="XM_038188293.1"/>
</dbReference>
<evidence type="ECO:0000259" key="4">
    <source>
        <dbReference type="PROSITE" id="PS50837"/>
    </source>
</evidence>
<feature type="region of interest" description="Disordered" evidence="3">
    <location>
        <begin position="1"/>
        <end position="181"/>
    </location>
</feature>
<dbReference type="InterPro" id="IPR032675">
    <property type="entry name" value="LRR_dom_sf"/>
</dbReference>
<dbReference type="Pfam" id="PF05729">
    <property type="entry name" value="NACHT"/>
    <property type="match status" value="1"/>
</dbReference>
<reference evidence="5" key="1">
    <citation type="submission" date="2022-11" db="UniProtKB">
        <authorList>
            <consortium name="EnsemblMetazoa"/>
        </authorList>
    </citation>
    <scope>IDENTIFICATION</scope>
</reference>
<feature type="compositionally biased region" description="Acidic residues" evidence="3">
    <location>
        <begin position="8"/>
        <end position="22"/>
    </location>
</feature>
<dbReference type="RefSeq" id="XP_038044222.1">
    <property type="nucleotide sequence ID" value="XM_038188294.1"/>
</dbReference>
<evidence type="ECO:0000256" key="2">
    <source>
        <dbReference type="ARBA" id="ARBA00022840"/>
    </source>
</evidence>
<feature type="compositionally biased region" description="Polar residues" evidence="3">
    <location>
        <begin position="37"/>
        <end position="56"/>
    </location>
</feature>
<dbReference type="EnsemblMetazoa" id="XM_038188294.1">
    <property type="protein sequence ID" value="XP_038044222.1"/>
    <property type="gene ID" value="LOC119718871"/>
</dbReference>
<dbReference type="OrthoDB" id="1394818at2759"/>
<dbReference type="Pfam" id="PF00560">
    <property type="entry name" value="LRR_1"/>
    <property type="match status" value="1"/>
</dbReference>
<protein>
    <recommendedName>
        <fullName evidence="4">NACHT domain-containing protein</fullName>
    </recommendedName>
</protein>
<organism evidence="5 6">
    <name type="scientific">Patiria miniata</name>
    <name type="common">Bat star</name>
    <name type="synonym">Asterina miniata</name>
    <dbReference type="NCBI Taxonomy" id="46514"/>
    <lineage>
        <taxon>Eukaryota</taxon>
        <taxon>Metazoa</taxon>
        <taxon>Echinodermata</taxon>
        <taxon>Eleutherozoa</taxon>
        <taxon>Asterozoa</taxon>
        <taxon>Asteroidea</taxon>
        <taxon>Valvatacea</taxon>
        <taxon>Valvatida</taxon>
        <taxon>Asterinidae</taxon>
        <taxon>Patiria</taxon>
    </lineage>
</organism>
<keyword evidence="6" id="KW-1185">Reference proteome</keyword>
<proteinExistence type="predicted"/>
<keyword evidence="2" id="KW-0067">ATP-binding</keyword>
<evidence type="ECO:0000313" key="5">
    <source>
        <dbReference type="EnsemblMetazoa" id="XP_038044222.1"/>
    </source>
</evidence>
<name>A0A913YXX9_PATMI</name>